<dbReference type="PANTHER" id="PTHR48475">
    <property type="entry name" value="RIBONUCLEASE H"/>
    <property type="match status" value="1"/>
</dbReference>
<dbReference type="AlphaFoldDB" id="A0A371H375"/>
<dbReference type="Pfam" id="PF17921">
    <property type="entry name" value="Integrase_H2C2"/>
    <property type="match status" value="1"/>
</dbReference>
<keyword evidence="3" id="KW-1185">Reference proteome</keyword>
<comment type="caution">
    <text evidence="2">The sequence shown here is derived from an EMBL/GenBank/DDBJ whole genome shotgun (WGS) entry which is preliminary data.</text>
</comment>
<dbReference type="InterPro" id="IPR041588">
    <property type="entry name" value="Integrase_H2C2"/>
</dbReference>
<evidence type="ECO:0000313" key="3">
    <source>
        <dbReference type="Proteomes" id="UP000257109"/>
    </source>
</evidence>
<feature type="domain" description="Integrase zinc-binding" evidence="1">
    <location>
        <begin position="28"/>
        <end position="81"/>
    </location>
</feature>
<dbReference type="OrthoDB" id="1736338at2759"/>
<dbReference type="Gene3D" id="1.10.340.70">
    <property type="match status" value="1"/>
</dbReference>
<gene>
    <name evidence="2" type="ORF">CR513_19963</name>
</gene>
<feature type="non-terminal residue" evidence="2">
    <location>
        <position position="1"/>
    </location>
</feature>
<organism evidence="2 3">
    <name type="scientific">Mucuna pruriens</name>
    <name type="common">Velvet bean</name>
    <name type="synonym">Dolichos pruriens</name>
    <dbReference type="NCBI Taxonomy" id="157652"/>
    <lineage>
        <taxon>Eukaryota</taxon>
        <taxon>Viridiplantae</taxon>
        <taxon>Streptophyta</taxon>
        <taxon>Embryophyta</taxon>
        <taxon>Tracheophyta</taxon>
        <taxon>Spermatophyta</taxon>
        <taxon>Magnoliopsida</taxon>
        <taxon>eudicotyledons</taxon>
        <taxon>Gunneridae</taxon>
        <taxon>Pentapetalae</taxon>
        <taxon>rosids</taxon>
        <taxon>fabids</taxon>
        <taxon>Fabales</taxon>
        <taxon>Fabaceae</taxon>
        <taxon>Papilionoideae</taxon>
        <taxon>50 kb inversion clade</taxon>
        <taxon>NPAAA clade</taxon>
        <taxon>indigoferoid/millettioid clade</taxon>
        <taxon>Phaseoleae</taxon>
        <taxon>Mucuna</taxon>
    </lineage>
</organism>
<evidence type="ECO:0000259" key="1">
    <source>
        <dbReference type="Pfam" id="PF17921"/>
    </source>
</evidence>
<reference evidence="2" key="1">
    <citation type="submission" date="2018-05" db="EMBL/GenBank/DDBJ databases">
        <title>Draft genome of Mucuna pruriens seed.</title>
        <authorList>
            <person name="Nnadi N.E."/>
            <person name="Vos R."/>
            <person name="Hasami M.H."/>
            <person name="Devisetty U.K."/>
            <person name="Aguiy J.C."/>
        </authorList>
    </citation>
    <scope>NUCLEOTIDE SEQUENCE [LARGE SCALE GENOMIC DNA]</scope>
    <source>
        <strain evidence="2">JCA_2017</strain>
    </source>
</reference>
<evidence type="ECO:0000313" key="2">
    <source>
        <dbReference type="EMBL" id="RDX97278.1"/>
    </source>
</evidence>
<sequence>MGQQRSIIHENLNTPTVDRPEVCLEENEAAYIIQEVHEGICGTHIGGRALASKIARAGYYWPTLRRDCMEYVKRCDKCQRFAEGHRAPTKRLHSITSPWLFFKWGVDIFGLLPPTPGQVKFLIVMRSKDKATVHVGRASLVQRKNLDLLQEAQEITHVREYTIKARAARRHDRGVIPRKFEAGDLVLREITQKVETNKLTPAWDGPFRVLEEVGQGAYCLENLDGKKVPRTWNVASLRMYFS</sequence>
<dbReference type="PANTHER" id="PTHR48475:SF2">
    <property type="entry name" value="RIBONUCLEASE H"/>
    <property type="match status" value="1"/>
</dbReference>
<accession>A0A371H375</accession>
<name>A0A371H375_MUCPR</name>
<proteinExistence type="predicted"/>
<dbReference type="Proteomes" id="UP000257109">
    <property type="component" value="Unassembled WGS sequence"/>
</dbReference>
<dbReference type="EMBL" id="QJKJ01003693">
    <property type="protein sequence ID" value="RDX97278.1"/>
    <property type="molecule type" value="Genomic_DNA"/>
</dbReference>
<protein>
    <recommendedName>
        <fullName evidence="1">Integrase zinc-binding domain-containing protein</fullName>
    </recommendedName>
</protein>